<dbReference type="Proteomes" id="UP001469553">
    <property type="component" value="Unassembled WGS sequence"/>
</dbReference>
<gene>
    <name evidence="2" type="ORF">AMECASPLE_039361</name>
</gene>
<evidence type="ECO:0000313" key="2">
    <source>
        <dbReference type="EMBL" id="MEQ2317110.1"/>
    </source>
</evidence>
<feature type="region of interest" description="Disordered" evidence="1">
    <location>
        <begin position="70"/>
        <end position="89"/>
    </location>
</feature>
<keyword evidence="3" id="KW-1185">Reference proteome</keyword>
<evidence type="ECO:0000313" key="3">
    <source>
        <dbReference type="Proteomes" id="UP001469553"/>
    </source>
</evidence>
<dbReference type="EMBL" id="JAHRIP010092794">
    <property type="protein sequence ID" value="MEQ2317110.1"/>
    <property type="molecule type" value="Genomic_DNA"/>
</dbReference>
<accession>A0ABV1AFH8</accession>
<name>A0ABV1AFH8_9TELE</name>
<evidence type="ECO:0000256" key="1">
    <source>
        <dbReference type="SAM" id="MobiDB-lite"/>
    </source>
</evidence>
<protein>
    <submittedName>
        <fullName evidence="2">Uncharacterized protein</fullName>
    </submittedName>
</protein>
<organism evidence="2 3">
    <name type="scientific">Ameca splendens</name>
    <dbReference type="NCBI Taxonomy" id="208324"/>
    <lineage>
        <taxon>Eukaryota</taxon>
        <taxon>Metazoa</taxon>
        <taxon>Chordata</taxon>
        <taxon>Craniata</taxon>
        <taxon>Vertebrata</taxon>
        <taxon>Euteleostomi</taxon>
        <taxon>Actinopterygii</taxon>
        <taxon>Neopterygii</taxon>
        <taxon>Teleostei</taxon>
        <taxon>Neoteleostei</taxon>
        <taxon>Acanthomorphata</taxon>
        <taxon>Ovalentaria</taxon>
        <taxon>Atherinomorphae</taxon>
        <taxon>Cyprinodontiformes</taxon>
        <taxon>Goodeidae</taxon>
        <taxon>Ameca</taxon>
    </lineage>
</organism>
<sequence>MMPLASWESWEPPPFQRIDLFHAIGRPTERAAQPQLRRLAVAKLLLTELLQTSSSPGQLLLSTVQTSQVVRPAEKGKPPDVQIHGDLMS</sequence>
<reference evidence="2 3" key="1">
    <citation type="submission" date="2021-06" db="EMBL/GenBank/DDBJ databases">
        <authorList>
            <person name="Palmer J.M."/>
        </authorList>
    </citation>
    <scope>NUCLEOTIDE SEQUENCE [LARGE SCALE GENOMIC DNA]</scope>
    <source>
        <strain evidence="2 3">AS_MEX2019</strain>
        <tissue evidence="2">Muscle</tissue>
    </source>
</reference>
<proteinExistence type="predicted"/>
<comment type="caution">
    <text evidence="2">The sequence shown here is derived from an EMBL/GenBank/DDBJ whole genome shotgun (WGS) entry which is preliminary data.</text>
</comment>